<organism evidence="8">
    <name type="scientific">viral metagenome</name>
    <dbReference type="NCBI Taxonomy" id="1070528"/>
    <lineage>
        <taxon>unclassified sequences</taxon>
        <taxon>metagenomes</taxon>
        <taxon>organismal metagenomes</taxon>
    </lineage>
</organism>
<proteinExistence type="inferred from homology"/>
<dbReference type="PANTHER" id="PTHR18968:SF13">
    <property type="entry name" value="ACETOLACTATE SYNTHASE CATALYTIC SUBUNIT, MITOCHONDRIAL"/>
    <property type="match status" value="1"/>
</dbReference>
<dbReference type="FunFam" id="3.40.50.1220:FF:000008">
    <property type="entry name" value="Acetolactate synthase"/>
    <property type="match status" value="1"/>
</dbReference>
<comment type="similarity">
    <text evidence="2 4">Belongs to the TPP enzyme family.</text>
</comment>
<dbReference type="GO" id="GO:0050660">
    <property type="term" value="F:flavin adenine dinucleotide binding"/>
    <property type="evidence" value="ECO:0007669"/>
    <property type="project" value="TreeGrafter"/>
</dbReference>
<reference evidence="8" key="1">
    <citation type="journal article" date="2020" name="Nature">
        <title>Giant virus diversity and host interactions through global metagenomics.</title>
        <authorList>
            <person name="Schulz F."/>
            <person name="Roux S."/>
            <person name="Paez-Espino D."/>
            <person name="Jungbluth S."/>
            <person name="Walsh D.A."/>
            <person name="Denef V.J."/>
            <person name="McMahon K.D."/>
            <person name="Konstantinidis K.T."/>
            <person name="Eloe-Fadrosh E.A."/>
            <person name="Kyrpides N.C."/>
            <person name="Woyke T."/>
        </authorList>
    </citation>
    <scope>NUCLEOTIDE SEQUENCE</scope>
    <source>
        <strain evidence="8">GVMAG-M-3300023179-4</strain>
    </source>
</reference>
<evidence type="ECO:0000256" key="4">
    <source>
        <dbReference type="RuleBase" id="RU362132"/>
    </source>
</evidence>
<dbReference type="GO" id="GO:0030976">
    <property type="term" value="F:thiamine pyrophosphate binding"/>
    <property type="evidence" value="ECO:0007669"/>
    <property type="project" value="InterPro"/>
</dbReference>
<dbReference type="Gene3D" id="3.40.50.970">
    <property type="match status" value="2"/>
</dbReference>
<feature type="domain" description="Thiamine pyrophosphate enzyme N-terminal TPP-binding" evidence="7">
    <location>
        <begin position="1"/>
        <end position="63"/>
    </location>
</feature>
<dbReference type="GO" id="GO:0000287">
    <property type="term" value="F:magnesium ion binding"/>
    <property type="evidence" value="ECO:0007669"/>
    <property type="project" value="InterPro"/>
</dbReference>
<dbReference type="InterPro" id="IPR029035">
    <property type="entry name" value="DHS-like_NAD/FAD-binding_dom"/>
</dbReference>
<comment type="cofactor">
    <cofactor evidence="1">
        <name>thiamine diphosphate</name>
        <dbReference type="ChEBI" id="CHEBI:58937"/>
    </cofactor>
</comment>
<feature type="domain" description="Thiamine pyrophosphate enzyme TPP-binding" evidence="6">
    <location>
        <begin position="340"/>
        <end position="489"/>
    </location>
</feature>
<dbReference type="Pfam" id="PF02776">
    <property type="entry name" value="TPP_enzyme_N"/>
    <property type="match status" value="1"/>
</dbReference>
<dbReference type="AlphaFoldDB" id="A0A6C0H285"/>
<evidence type="ECO:0000259" key="5">
    <source>
        <dbReference type="Pfam" id="PF00205"/>
    </source>
</evidence>
<dbReference type="Pfam" id="PF00205">
    <property type="entry name" value="TPP_enzyme_M"/>
    <property type="match status" value="1"/>
</dbReference>
<dbReference type="EMBL" id="MN739845">
    <property type="protein sequence ID" value="QHT74255.1"/>
    <property type="molecule type" value="Genomic_DNA"/>
</dbReference>
<dbReference type="InterPro" id="IPR012000">
    <property type="entry name" value="Thiamin_PyroP_enz_cen_dom"/>
</dbReference>
<evidence type="ECO:0000259" key="6">
    <source>
        <dbReference type="Pfam" id="PF02775"/>
    </source>
</evidence>
<dbReference type="InterPro" id="IPR000399">
    <property type="entry name" value="TPP-bd_CS"/>
</dbReference>
<dbReference type="InterPro" id="IPR045229">
    <property type="entry name" value="TPP_enz"/>
</dbReference>
<dbReference type="InterPro" id="IPR012001">
    <property type="entry name" value="Thiamin_PyroP_enz_TPP-bd_dom"/>
</dbReference>
<evidence type="ECO:0000256" key="3">
    <source>
        <dbReference type="ARBA" id="ARBA00023052"/>
    </source>
</evidence>
<dbReference type="GO" id="GO:0009097">
    <property type="term" value="P:isoleucine biosynthetic process"/>
    <property type="evidence" value="ECO:0007669"/>
    <property type="project" value="TreeGrafter"/>
</dbReference>
<dbReference type="GO" id="GO:0005739">
    <property type="term" value="C:mitochondrion"/>
    <property type="evidence" value="ECO:0007669"/>
    <property type="project" value="TreeGrafter"/>
</dbReference>
<feature type="domain" description="Thiamine pyrophosphate enzyme central" evidence="5">
    <location>
        <begin position="137"/>
        <end position="270"/>
    </location>
</feature>
<protein>
    <recommendedName>
        <fullName evidence="9">Acetolactate synthase</fullName>
    </recommendedName>
</protein>
<sequence>MAEGYSKVTKTPGVVMVTSGPGAINVMTSLQNALSDGTSLLALTGQVSTSVLGTDAFQEADVVGISTPCTKWNHMIKDGTEINNVVDKAFQKMLNKRHGPVLIDLPKNVMSNVHEQNVSNVLPENDEQLKPTIGIYEMIHIIKNAKRPVVLAGQGIFQSDAVDDLRIFVKTYNLPVTTTLMGLGIYDEEEELSLKMVGMHGSYYANMAIQNSDLIINFGSRFDDRIIGNPTKFAPNAKIIHIDILSKNINRTIKSHYYINDDCKKILQKINRVNYGLYHPYAYQEWHFQINKWKRIPFQYPNKNGVLQGRHVISELNKIIKKDIQNYRKKNKNNYTIVADVGAHQMWAAQFFDYNYPRVKFITSGGLGSMGFAVPSSMGVKVGLPDDIVICICGDGGFSMSFNEIITAIENKINIKVFIINNSYQLMVKMWQEKFYNNQIVGTKMLNPPFELMCKSMGCESFKIDVNSSLQSDLNYVLNYEKGPIVVNVITDENESVLPMVSPGKALDDMIIDEDGKETYTGDAPC</sequence>
<dbReference type="CDD" id="cd07035">
    <property type="entry name" value="TPP_PYR_POX_like"/>
    <property type="match status" value="1"/>
</dbReference>
<dbReference type="PANTHER" id="PTHR18968">
    <property type="entry name" value="THIAMINE PYROPHOSPHATE ENZYMES"/>
    <property type="match status" value="1"/>
</dbReference>
<dbReference type="InterPro" id="IPR029061">
    <property type="entry name" value="THDP-binding"/>
</dbReference>
<evidence type="ECO:0008006" key="9">
    <source>
        <dbReference type="Google" id="ProtNLM"/>
    </source>
</evidence>
<dbReference type="SUPFAM" id="SSF52467">
    <property type="entry name" value="DHS-like NAD/FAD-binding domain"/>
    <property type="match status" value="1"/>
</dbReference>
<evidence type="ECO:0000313" key="8">
    <source>
        <dbReference type="EMBL" id="QHT74255.1"/>
    </source>
</evidence>
<dbReference type="Pfam" id="PF02775">
    <property type="entry name" value="TPP_enzyme_C"/>
    <property type="match status" value="1"/>
</dbReference>
<dbReference type="GO" id="GO:0005948">
    <property type="term" value="C:acetolactate synthase complex"/>
    <property type="evidence" value="ECO:0007669"/>
    <property type="project" value="TreeGrafter"/>
</dbReference>
<keyword evidence="3 4" id="KW-0786">Thiamine pyrophosphate</keyword>
<evidence type="ECO:0000256" key="2">
    <source>
        <dbReference type="ARBA" id="ARBA00007812"/>
    </source>
</evidence>
<dbReference type="PROSITE" id="PS00187">
    <property type="entry name" value="TPP_ENZYMES"/>
    <property type="match status" value="1"/>
</dbReference>
<accession>A0A6C0H285</accession>
<dbReference type="GO" id="GO:0003984">
    <property type="term" value="F:acetolactate synthase activity"/>
    <property type="evidence" value="ECO:0007669"/>
    <property type="project" value="TreeGrafter"/>
</dbReference>
<name>A0A6C0H285_9ZZZZ</name>
<dbReference type="SUPFAM" id="SSF52518">
    <property type="entry name" value="Thiamin diphosphate-binding fold (THDP-binding)"/>
    <property type="match status" value="2"/>
</dbReference>
<dbReference type="GO" id="GO:0009099">
    <property type="term" value="P:L-valine biosynthetic process"/>
    <property type="evidence" value="ECO:0007669"/>
    <property type="project" value="TreeGrafter"/>
</dbReference>
<evidence type="ECO:0000259" key="7">
    <source>
        <dbReference type="Pfam" id="PF02776"/>
    </source>
</evidence>
<dbReference type="InterPro" id="IPR011766">
    <property type="entry name" value="TPP_enzyme_TPP-bd"/>
</dbReference>
<dbReference type="Gene3D" id="3.40.50.1220">
    <property type="entry name" value="TPP-binding domain"/>
    <property type="match status" value="1"/>
</dbReference>
<evidence type="ECO:0000256" key="1">
    <source>
        <dbReference type="ARBA" id="ARBA00001964"/>
    </source>
</evidence>